<dbReference type="OrthoDB" id="5841748at2759"/>
<protein>
    <submittedName>
        <fullName evidence="6">Transferrin receptor 1b</fullName>
    </submittedName>
</protein>
<dbReference type="PANTHER" id="PTHR10404:SF79">
    <property type="entry name" value="TRANSFERRIN RECEPTOR PROTEIN 1"/>
    <property type="match status" value="1"/>
</dbReference>
<keyword evidence="7" id="KW-1185">Reference proteome</keyword>
<dbReference type="InterPro" id="IPR003137">
    <property type="entry name" value="PA_domain"/>
</dbReference>
<evidence type="ECO:0000259" key="3">
    <source>
        <dbReference type="Pfam" id="PF02225"/>
    </source>
</evidence>
<dbReference type="InterPro" id="IPR007365">
    <property type="entry name" value="TFR-like_dimer_dom"/>
</dbReference>
<organism evidence="6 7">
    <name type="scientific">Hippocampus comes</name>
    <name type="common">Tiger tail seahorse</name>
    <dbReference type="NCBI Taxonomy" id="109280"/>
    <lineage>
        <taxon>Eukaryota</taxon>
        <taxon>Metazoa</taxon>
        <taxon>Chordata</taxon>
        <taxon>Craniata</taxon>
        <taxon>Vertebrata</taxon>
        <taxon>Euteleostomi</taxon>
        <taxon>Actinopterygii</taxon>
        <taxon>Neopterygii</taxon>
        <taxon>Teleostei</taxon>
        <taxon>Neoteleostei</taxon>
        <taxon>Acanthomorphata</taxon>
        <taxon>Syngnathiaria</taxon>
        <taxon>Syngnathiformes</taxon>
        <taxon>Syngnathoidei</taxon>
        <taxon>Syngnathidae</taxon>
        <taxon>Hippocampus</taxon>
    </lineage>
</organism>
<dbReference type="STRING" id="109280.ENSHCOP00000009233"/>
<dbReference type="OMA" id="WEANVMR"/>
<dbReference type="KEGG" id="hcq:109524701"/>
<comment type="subcellular location">
    <subcellularLocation>
        <location evidence="1">Cell membrane</location>
        <topology evidence="1">Single-pass type II membrane protein</topology>
    </subcellularLocation>
</comment>
<reference evidence="6" key="1">
    <citation type="submission" date="2025-08" db="UniProtKB">
        <authorList>
            <consortium name="Ensembl"/>
        </authorList>
    </citation>
    <scope>IDENTIFICATION</scope>
</reference>
<dbReference type="Pfam" id="PF04389">
    <property type="entry name" value="Peptidase_M28"/>
    <property type="match status" value="1"/>
</dbReference>
<feature type="domain" description="PA" evidence="3">
    <location>
        <begin position="106"/>
        <end position="171"/>
    </location>
</feature>
<sequence length="628" mass="69045">MITHDETPRSWNAISQLLDDKLTGPAFDKRLKTFDVPSRSAGSEGDVQLANMISDEFKALNLESWVDVHYVQLQKPDSKRPNVVTFGANVFKPTGYLAYSATGKAEGKLVYAAYGRREDFDAVKKENVEVKGSVVLLKAGQHSFAEQVANAEAAGAIAVLIYPDVEDFSFNADTALYGHVHLASGDPYTPGFPSLNHTQFPPTRSSALPGILAQTITLNMAKTLRERIGGPKQMGGVEMISVEVNNVLVNTEIHNVFGVIEGFVDSDQYVVLGAQRDAWGKGYARAAVGSSVLMELAKAFKDLVERDGVRPRRSLVFASWSAGEYGSVGATEFLEGYLSSIDRKLVTYINLDGVVMGRGGFVASGSPLLYSLLEDTMKQVKSPLNTGTVYDMAGKTKWEANVLRPMSIDDPAYPFLTTAGIPSISFHFITPKAETYTYYGTSMDNMDHLNYNTAHQTGEMTARAAQLAGRMALRLTHNHLLSLDVSRYRKDLSKAVNLLYVHVRNLVQSGELADVDPDWLSSALGSFTRAMANLNTFIKNTDMTEERGCRRANEKLMSVERNLLSPYVSPVETPFRHLLLGRGKHTLGALAQTTEPRELHTQLALATWNLKMCANAVVNDIWQNNNQV</sequence>
<feature type="domain" description="Peptidase M28" evidence="5">
    <location>
        <begin position="255"/>
        <end position="463"/>
    </location>
</feature>
<dbReference type="Pfam" id="PF04253">
    <property type="entry name" value="TFR_dimer"/>
    <property type="match status" value="1"/>
</dbReference>
<feature type="domain" description="Transferrin receptor-like dimerisation" evidence="4">
    <location>
        <begin position="518"/>
        <end position="586"/>
    </location>
</feature>
<dbReference type="InterPro" id="IPR046450">
    <property type="entry name" value="PA_dom_sf"/>
</dbReference>
<dbReference type="CTD" id="494478"/>
<dbReference type="CDD" id="cd09848">
    <property type="entry name" value="M28_TfR"/>
    <property type="match status" value="1"/>
</dbReference>
<dbReference type="FunFam" id="3.40.630.10:FF:000065">
    <property type="entry name" value="Transferrin receptor 1b"/>
    <property type="match status" value="1"/>
</dbReference>
<accession>A0A3Q2XW29</accession>
<evidence type="ECO:0000256" key="2">
    <source>
        <dbReference type="ARBA" id="ARBA00005634"/>
    </source>
</evidence>
<dbReference type="PANTHER" id="PTHR10404">
    <property type="entry name" value="N-ACETYLATED-ALPHA-LINKED ACIDIC DIPEPTIDASE"/>
    <property type="match status" value="1"/>
</dbReference>
<dbReference type="GO" id="GO:0009897">
    <property type="term" value="C:external side of plasma membrane"/>
    <property type="evidence" value="ECO:0007669"/>
    <property type="project" value="TreeGrafter"/>
</dbReference>
<evidence type="ECO:0000259" key="5">
    <source>
        <dbReference type="Pfam" id="PF04389"/>
    </source>
</evidence>
<dbReference type="SUPFAM" id="SSF47672">
    <property type="entry name" value="Transferrin receptor-like dimerisation domain"/>
    <property type="match status" value="1"/>
</dbReference>
<evidence type="ECO:0000256" key="1">
    <source>
        <dbReference type="ARBA" id="ARBA00004401"/>
    </source>
</evidence>
<dbReference type="GO" id="GO:0006826">
    <property type="term" value="P:iron ion transport"/>
    <property type="evidence" value="ECO:0007669"/>
    <property type="project" value="TreeGrafter"/>
</dbReference>
<dbReference type="GeneTree" id="ENSGT01030000234598"/>
<dbReference type="Gene3D" id="1.20.930.40">
    <property type="entry name" value="Transferrin receptor-like, dimerisation domain"/>
    <property type="match status" value="1"/>
</dbReference>
<dbReference type="InterPro" id="IPR039373">
    <property type="entry name" value="Peptidase_M28B"/>
</dbReference>
<dbReference type="Proteomes" id="UP000264820">
    <property type="component" value="Unplaced"/>
</dbReference>
<dbReference type="Ensembl" id="ENSHCOT00000015305.1">
    <property type="protein sequence ID" value="ENSHCOP00000009233.1"/>
    <property type="gene ID" value="ENSHCOG00000011624.1"/>
</dbReference>
<dbReference type="SUPFAM" id="SSF53187">
    <property type="entry name" value="Zn-dependent exopeptidases"/>
    <property type="match status" value="1"/>
</dbReference>
<comment type="similarity">
    <text evidence="2">Belongs to the peptidase M28 family. M28B subfamily.</text>
</comment>
<dbReference type="Gene3D" id="3.40.630.10">
    <property type="entry name" value="Zn peptidases"/>
    <property type="match status" value="1"/>
</dbReference>
<reference evidence="6" key="2">
    <citation type="submission" date="2025-09" db="UniProtKB">
        <authorList>
            <consortium name="Ensembl"/>
        </authorList>
    </citation>
    <scope>IDENTIFICATION</scope>
</reference>
<dbReference type="SUPFAM" id="SSF52025">
    <property type="entry name" value="PA domain"/>
    <property type="match status" value="1"/>
</dbReference>
<dbReference type="AlphaFoldDB" id="A0A3Q2XW29"/>
<dbReference type="RefSeq" id="XP_019740296.1">
    <property type="nucleotide sequence ID" value="XM_019884737.1"/>
</dbReference>
<dbReference type="GeneID" id="109524701"/>
<evidence type="ECO:0000313" key="7">
    <source>
        <dbReference type="Proteomes" id="UP000264820"/>
    </source>
</evidence>
<name>A0A3Q2XW29_HIPCM</name>
<evidence type="ECO:0000259" key="4">
    <source>
        <dbReference type="Pfam" id="PF04253"/>
    </source>
</evidence>
<proteinExistence type="inferred from homology"/>
<dbReference type="GO" id="GO:0006879">
    <property type="term" value="P:intracellular iron ion homeostasis"/>
    <property type="evidence" value="ECO:0007669"/>
    <property type="project" value="TreeGrafter"/>
</dbReference>
<dbReference type="InterPro" id="IPR036757">
    <property type="entry name" value="TFR-like_dimer_dom_sf"/>
</dbReference>
<dbReference type="InterPro" id="IPR007484">
    <property type="entry name" value="Peptidase_M28"/>
</dbReference>
<dbReference type="Gene3D" id="3.50.30.30">
    <property type="match status" value="1"/>
</dbReference>
<evidence type="ECO:0000313" key="6">
    <source>
        <dbReference type="Ensembl" id="ENSHCOP00000009233.1"/>
    </source>
</evidence>
<dbReference type="Pfam" id="PF02225">
    <property type="entry name" value="PA"/>
    <property type="match status" value="1"/>
</dbReference>